<feature type="chain" id="PRO_5040393589" evidence="1">
    <location>
        <begin position="19"/>
        <end position="179"/>
    </location>
</feature>
<feature type="signal peptide" evidence="1">
    <location>
        <begin position="1"/>
        <end position="18"/>
    </location>
</feature>
<dbReference type="OrthoDB" id="3792848at2759"/>
<accession>A0A9P4TQ90</accession>
<gene>
    <name evidence="2" type="ORF">CC78DRAFT_539932</name>
</gene>
<dbReference type="AlphaFoldDB" id="A0A9P4TQ90"/>
<organism evidence="2 3">
    <name type="scientific">Lojkania enalia</name>
    <dbReference type="NCBI Taxonomy" id="147567"/>
    <lineage>
        <taxon>Eukaryota</taxon>
        <taxon>Fungi</taxon>
        <taxon>Dikarya</taxon>
        <taxon>Ascomycota</taxon>
        <taxon>Pezizomycotina</taxon>
        <taxon>Dothideomycetes</taxon>
        <taxon>Pleosporomycetidae</taxon>
        <taxon>Pleosporales</taxon>
        <taxon>Pleosporales incertae sedis</taxon>
        <taxon>Lojkania</taxon>
    </lineage>
</organism>
<dbReference type="EMBL" id="ML986582">
    <property type="protein sequence ID" value="KAF2269379.1"/>
    <property type="molecule type" value="Genomic_DNA"/>
</dbReference>
<proteinExistence type="predicted"/>
<dbReference type="Proteomes" id="UP000800093">
    <property type="component" value="Unassembled WGS sequence"/>
</dbReference>
<evidence type="ECO:0000313" key="2">
    <source>
        <dbReference type="EMBL" id="KAF2269379.1"/>
    </source>
</evidence>
<keyword evidence="1" id="KW-0732">Signal</keyword>
<sequence length="179" mass="19513">MLGSLFFSVLPLINTSNAGSSENPSLGTIPVEVRECSLMKGSKSLFPSFASWLSIQPTTLIPKSMERVQFQHDVNGTCMEVQVYNWSCDYDLNVTGPGLANAVTSIAKQCDGKIYSDGEIAGPFGFGYYTDLETGHDYTKHLNYSIYANKICLIKNILLKATMVVVKVGVTARPDDLGL</sequence>
<comment type="caution">
    <text evidence="2">The sequence shown here is derived from an EMBL/GenBank/DDBJ whole genome shotgun (WGS) entry which is preliminary data.</text>
</comment>
<name>A0A9P4TQ90_9PLEO</name>
<keyword evidence="3" id="KW-1185">Reference proteome</keyword>
<reference evidence="3" key="1">
    <citation type="journal article" date="2020" name="Stud. Mycol.">
        <title>101 Dothideomycetes genomes: A test case for predicting lifestyles and emergence of pathogens.</title>
        <authorList>
            <person name="Haridas S."/>
            <person name="Albert R."/>
            <person name="Binder M."/>
            <person name="Bloem J."/>
            <person name="LaButti K."/>
            <person name="Salamov A."/>
            <person name="Andreopoulos B."/>
            <person name="Baker S."/>
            <person name="Barry K."/>
            <person name="Bills G."/>
            <person name="Bluhm B."/>
            <person name="Cannon C."/>
            <person name="Castanera R."/>
            <person name="Culley D."/>
            <person name="Daum C."/>
            <person name="Ezra D."/>
            <person name="Gonzalez J."/>
            <person name="Henrissat B."/>
            <person name="Kuo A."/>
            <person name="Liang C."/>
            <person name="Lipzen A."/>
            <person name="Lutzoni F."/>
            <person name="Magnuson J."/>
            <person name="Mondo S."/>
            <person name="Nolan M."/>
            <person name="Ohm R."/>
            <person name="Pangilinan J."/>
            <person name="Park H.-J."/>
            <person name="Ramirez L."/>
            <person name="Alfaro M."/>
            <person name="Sun H."/>
            <person name="Tritt A."/>
            <person name="Yoshinaga Y."/>
            <person name="Zwiers L.-H."/>
            <person name="Turgeon B."/>
            <person name="Goodwin S."/>
            <person name="Spatafora J."/>
            <person name="Crous P."/>
            <person name="Grigoriev I."/>
        </authorList>
    </citation>
    <scope>NUCLEOTIDE SEQUENCE [LARGE SCALE GENOMIC DNA]</scope>
    <source>
        <strain evidence="3">CBS 304.66</strain>
    </source>
</reference>
<evidence type="ECO:0000256" key="1">
    <source>
        <dbReference type="SAM" id="SignalP"/>
    </source>
</evidence>
<protein>
    <submittedName>
        <fullName evidence="2">Uncharacterized protein</fullName>
    </submittedName>
</protein>
<evidence type="ECO:0000313" key="3">
    <source>
        <dbReference type="Proteomes" id="UP000800093"/>
    </source>
</evidence>